<name>A0A4Q9M2L7_9MICR</name>
<protein>
    <submittedName>
        <fullName evidence="1">Uncharacterized protein</fullName>
    </submittedName>
</protein>
<dbReference type="Proteomes" id="UP000292282">
    <property type="component" value="Unassembled WGS sequence"/>
</dbReference>
<accession>A0A4Q9M2L7</accession>
<evidence type="ECO:0000313" key="2">
    <source>
        <dbReference type="Proteomes" id="UP000292282"/>
    </source>
</evidence>
<dbReference type="VEuPathDB" id="MicrosporidiaDB:CWI38_0205p0010"/>
<organism evidence="1 2">
    <name type="scientific">Hamiltosporidium tvaerminnensis</name>
    <dbReference type="NCBI Taxonomy" id="1176355"/>
    <lineage>
        <taxon>Eukaryota</taxon>
        <taxon>Fungi</taxon>
        <taxon>Fungi incertae sedis</taxon>
        <taxon>Microsporidia</taxon>
        <taxon>Dubosqiidae</taxon>
        <taxon>Hamiltosporidium</taxon>
    </lineage>
</organism>
<dbReference type="AlphaFoldDB" id="A0A4Q9M2L7"/>
<reference evidence="1 2" key="1">
    <citation type="submission" date="2017-12" db="EMBL/GenBank/DDBJ databases">
        <authorList>
            <person name="Pombert J.-F."/>
            <person name="Haag K.L."/>
            <person name="Ebert D."/>
        </authorList>
    </citation>
    <scope>NUCLEOTIDE SEQUENCE [LARGE SCALE GENOMIC DNA]</scope>
    <source>
        <strain evidence="1">IL-G-3</strain>
    </source>
</reference>
<dbReference type="EMBL" id="PITK01000205">
    <property type="protein sequence ID" value="TBU19519.1"/>
    <property type="molecule type" value="Genomic_DNA"/>
</dbReference>
<gene>
    <name evidence="1" type="ORF">CWI38_0205p0010</name>
</gene>
<comment type="caution">
    <text evidence="1">The sequence shown here is derived from an EMBL/GenBank/DDBJ whole genome shotgun (WGS) entry which is preliminary data.</text>
</comment>
<keyword evidence="2" id="KW-1185">Reference proteome</keyword>
<proteinExistence type="predicted"/>
<sequence length="59" mass="7267">MNWIRKKKKDNKLYLETKENALSVIESTLLSKEQIKHLKSKENIWKYMECKENKEKLRK</sequence>
<evidence type="ECO:0000313" key="1">
    <source>
        <dbReference type="EMBL" id="TBU19519.1"/>
    </source>
</evidence>